<dbReference type="OrthoDB" id="2281728at2759"/>
<feature type="region of interest" description="Disordered" evidence="1">
    <location>
        <begin position="228"/>
        <end position="250"/>
    </location>
</feature>
<gene>
    <name evidence="3" type="ORF">INT45_007152</name>
</gene>
<keyword evidence="4" id="KW-1185">Reference proteome</keyword>
<keyword evidence="2" id="KW-0472">Membrane</keyword>
<reference evidence="3 4" key="1">
    <citation type="submission" date="2020-12" db="EMBL/GenBank/DDBJ databases">
        <title>Metabolic potential, ecology and presence of endohyphal bacteria is reflected in genomic diversity of Mucoromycotina.</title>
        <authorList>
            <person name="Muszewska A."/>
            <person name="Okrasinska A."/>
            <person name="Steczkiewicz K."/>
            <person name="Drgas O."/>
            <person name="Orlowska M."/>
            <person name="Perlinska-Lenart U."/>
            <person name="Aleksandrzak-Piekarczyk T."/>
            <person name="Szatraj K."/>
            <person name="Zielenkiewicz U."/>
            <person name="Pilsyk S."/>
            <person name="Malc E."/>
            <person name="Mieczkowski P."/>
            <person name="Kruszewska J.S."/>
            <person name="Biernat P."/>
            <person name="Pawlowska J."/>
        </authorList>
    </citation>
    <scope>NUCLEOTIDE SEQUENCE [LARGE SCALE GENOMIC DNA]</scope>
    <source>
        <strain evidence="3 4">CBS 142.35</strain>
    </source>
</reference>
<feature type="region of interest" description="Disordered" evidence="1">
    <location>
        <begin position="286"/>
        <end position="313"/>
    </location>
</feature>
<evidence type="ECO:0000256" key="1">
    <source>
        <dbReference type="SAM" id="MobiDB-lite"/>
    </source>
</evidence>
<keyword evidence="2" id="KW-0812">Transmembrane</keyword>
<dbReference type="EMBL" id="JAEPRB010000101">
    <property type="protein sequence ID" value="KAG2221746.1"/>
    <property type="molecule type" value="Genomic_DNA"/>
</dbReference>
<comment type="caution">
    <text evidence="3">The sequence shown here is derived from an EMBL/GenBank/DDBJ whole genome shotgun (WGS) entry which is preliminary data.</text>
</comment>
<accession>A0A8H7S565</accession>
<name>A0A8H7S565_9FUNG</name>
<protein>
    <submittedName>
        <fullName evidence="3">Uncharacterized protein</fullName>
    </submittedName>
</protein>
<feature type="compositionally biased region" description="Low complexity" evidence="1">
    <location>
        <begin position="228"/>
        <end position="247"/>
    </location>
</feature>
<dbReference type="Proteomes" id="UP000646827">
    <property type="component" value="Unassembled WGS sequence"/>
</dbReference>
<keyword evidence="2" id="KW-1133">Transmembrane helix</keyword>
<feature type="region of interest" description="Disordered" evidence="1">
    <location>
        <begin position="185"/>
        <end position="209"/>
    </location>
</feature>
<sequence length="466" mass="52318">MRTSRGLRITSLIVVSPVILILISLVVILAMAIQSQVKAWYFTAVSSTLPQHQPFFSEPSTTSLQQQQFINARSISRLASTAFVFSYNHPTTQLSASHQHIDNNSSSNRLDSPKSTIVTTTTTTRRLLPRLKRLLPSSTWIGVLAVFAFITFQKVPFQQPLKSIASCISSPTDHETLNVIIDHQTKLASTRPSSSTHSKRRKKTKRTQTFAVTANTSAAIRQSNKLTHVSASAAHHAAQTQQQQTTTDQMRCTEGATTITPVLLQEQEQQQPPSTNLELHDDQLSIESSDDDDHKWINVSDKKKKRSSSIKSEVADAVISTTHSEDDNSSTTTTTTSTIITDTILTDSISCTTEENSLMTEEQQSIKDDDYDDDITTEDEVESITKTPVMENNKPRIQSWYSPFSTGLDLDIMPKGSDLLLNKPLGPPMNGDLFFRHRQLDQWRSQQEYPLMQRRAEPFTFFDQHY</sequence>
<evidence type="ECO:0000256" key="2">
    <source>
        <dbReference type="SAM" id="Phobius"/>
    </source>
</evidence>
<evidence type="ECO:0000313" key="4">
    <source>
        <dbReference type="Proteomes" id="UP000646827"/>
    </source>
</evidence>
<proteinExistence type="predicted"/>
<dbReference type="AlphaFoldDB" id="A0A8H7S565"/>
<feature type="transmembrane region" description="Helical" evidence="2">
    <location>
        <begin position="12"/>
        <end position="33"/>
    </location>
</feature>
<organism evidence="3 4">
    <name type="scientific">Circinella minor</name>
    <dbReference type="NCBI Taxonomy" id="1195481"/>
    <lineage>
        <taxon>Eukaryota</taxon>
        <taxon>Fungi</taxon>
        <taxon>Fungi incertae sedis</taxon>
        <taxon>Mucoromycota</taxon>
        <taxon>Mucoromycotina</taxon>
        <taxon>Mucoromycetes</taxon>
        <taxon>Mucorales</taxon>
        <taxon>Lichtheimiaceae</taxon>
        <taxon>Circinella</taxon>
    </lineage>
</organism>
<feature type="compositionally biased region" description="Basic residues" evidence="1">
    <location>
        <begin position="197"/>
        <end position="206"/>
    </location>
</feature>
<evidence type="ECO:0000313" key="3">
    <source>
        <dbReference type="EMBL" id="KAG2221746.1"/>
    </source>
</evidence>